<dbReference type="OrthoDB" id="7509105at2"/>
<reference evidence="1 2" key="1">
    <citation type="submission" date="2018-07" db="EMBL/GenBank/DDBJ databases">
        <title>Erythrobacter nanhaiensis sp. nov., a novel member of the genus Erythrobacter isolated from the South China Sea.</title>
        <authorList>
            <person name="Chen X."/>
            <person name="Liu J."/>
        </authorList>
    </citation>
    <scope>NUCLEOTIDE SEQUENCE [LARGE SCALE GENOMIC DNA]</scope>
    <source>
        <strain evidence="1 2">S-5</strain>
    </source>
</reference>
<protein>
    <recommendedName>
        <fullName evidence="3">Elongation factor P</fullName>
    </recommendedName>
</protein>
<dbReference type="EMBL" id="QRBB01000001">
    <property type="protein sequence ID" value="RDS78646.1"/>
    <property type="molecule type" value="Genomic_DNA"/>
</dbReference>
<evidence type="ECO:0000313" key="1">
    <source>
        <dbReference type="EMBL" id="RDS78646.1"/>
    </source>
</evidence>
<evidence type="ECO:0000313" key="2">
    <source>
        <dbReference type="Proteomes" id="UP000254101"/>
    </source>
</evidence>
<comment type="caution">
    <text evidence="1">The sequence shown here is derived from an EMBL/GenBank/DDBJ whole genome shotgun (WGS) entry which is preliminary data.</text>
</comment>
<organism evidence="1 2">
    <name type="scientific">Alteriqipengyuania lutimaris</name>
    <dbReference type="NCBI Taxonomy" id="1538146"/>
    <lineage>
        <taxon>Bacteria</taxon>
        <taxon>Pseudomonadati</taxon>
        <taxon>Pseudomonadota</taxon>
        <taxon>Alphaproteobacteria</taxon>
        <taxon>Sphingomonadales</taxon>
        <taxon>Erythrobacteraceae</taxon>
        <taxon>Alteriqipengyuania</taxon>
    </lineage>
</organism>
<sequence>MPQSGRLDTLPLGMYECTLPGDAGGPAWHRIPEKDFTILNASSYEARGSRGIYLLRGDEVTFTRGPLEGMMLERAGRRILRERQDDGTLGRMRCVLSGPSD</sequence>
<proteinExistence type="predicted"/>
<gene>
    <name evidence="1" type="ORF">DL238_09915</name>
</gene>
<evidence type="ECO:0008006" key="3">
    <source>
        <dbReference type="Google" id="ProtNLM"/>
    </source>
</evidence>
<dbReference type="Proteomes" id="UP000254101">
    <property type="component" value="Unassembled WGS sequence"/>
</dbReference>
<accession>A0A395LNK8</accession>
<name>A0A395LNK8_9SPHN</name>
<dbReference type="AlphaFoldDB" id="A0A395LNK8"/>
<keyword evidence="2" id="KW-1185">Reference proteome</keyword>